<sequence length="392" mass="42480">MNSVFSADEIDDSFFVAAAAAADESGEMLLGRSQSEWALHKLLEEVSSSSPTPKRLEEVAGQVFGDRSSDPSLTAVAPPIDPEERHAYLKNRLDLACAAFARSRESAVNAGNSVCFSESRPQVLVPSPLTIAASEIADSMLGASVTQHSASSGPPVPMVAPIIEKNPSIQVKQATSDSSREDSDDDELEGDTGTTTNKDPAEERRIRRMQSNRESARRSRRRKQDHMNELETQVGQLKTEHTTLLKRLTEMNHKYDEASVDNRILKADIETLRAKVKMAEETVKHATGINPLLLAMSNLSSADVPFISPPIDSFADRAPAMSANINSNHFFHPVDPNMSNGMNSHHPGLSDSFLSNDPTQAAGNNHNSGAGTLTGWNSGCPRPYADADPEHK</sequence>
<gene>
    <name evidence="1" type="ORF">MLD38_025055</name>
</gene>
<accession>A0ACB9NV54</accession>
<reference evidence="2" key="1">
    <citation type="journal article" date="2023" name="Front. Plant Sci.">
        <title>Chromosomal-level genome assembly of Melastoma candidum provides insights into trichome evolution.</title>
        <authorList>
            <person name="Zhong Y."/>
            <person name="Wu W."/>
            <person name="Sun C."/>
            <person name="Zou P."/>
            <person name="Liu Y."/>
            <person name="Dai S."/>
            <person name="Zhou R."/>
        </authorList>
    </citation>
    <scope>NUCLEOTIDE SEQUENCE [LARGE SCALE GENOMIC DNA]</scope>
</reference>
<evidence type="ECO:0000313" key="1">
    <source>
        <dbReference type="EMBL" id="KAI4340192.1"/>
    </source>
</evidence>
<proteinExistence type="predicted"/>
<organism evidence="1 2">
    <name type="scientific">Melastoma candidum</name>
    <dbReference type="NCBI Taxonomy" id="119954"/>
    <lineage>
        <taxon>Eukaryota</taxon>
        <taxon>Viridiplantae</taxon>
        <taxon>Streptophyta</taxon>
        <taxon>Embryophyta</taxon>
        <taxon>Tracheophyta</taxon>
        <taxon>Spermatophyta</taxon>
        <taxon>Magnoliopsida</taxon>
        <taxon>eudicotyledons</taxon>
        <taxon>Gunneridae</taxon>
        <taxon>Pentapetalae</taxon>
        <taxon>rosids</taxon>
        <taxon>malvids</taxon>
        <taxon>Myrtales</taxon>
        <taxon>Melastomataceae</taxon>
        <taxon>Melastomatoideae</taxon>
        <taxon>Melastomateae</taxon>
        <taxon>Melastoma</taxon>
    </lineage>
</organism>
<keyword evidence="2" id="KW-1185">Reference proteome</keyword>
<evidence type="ECO:0000313" key="2">
    <source>
        <dbReference type="Proteomes" id="UP001057402"/>
    </source>
</evidence>
<protein>
    <submittedName>
        <fullName evidence="1">Uncharacterized protein</fullName>
    </submittedName>
</protein>
<dbReference type="EMBL" id="CM042886">
    <property type="protein sequence ID" value="KAI4340192.1"/>
    <property type="molecule type" value="Genomic_DNA"/>
</dbReference>
<dbReference type="Proteomes" id="UP001057402">
    <property type="component" value="Chromosome 7"/>
</dbReference>
<comment type="caution">
    <text evidence="1">The sequence shown here is derived from an EMBL/GenBank/DDBJ whole genome shotgun (WGS) entry which is preliminary data.</text>
</comment>
<name>A0ACB9NV54_9MYRT</name>